<dbReference type="AlphaFoldDB" id="A0A8J7KZR9"/>
<keyword evidence="1" id="KW-0812">Transmembrane</keyword>
<dbReference type="RefSeq" id="WP_197661037.1">
    <property type="nucleotide sequence ID" value="NZ_JAEAGR010000006.1"/>
</dbReference>
<keyword evidence="3" id="KW-1185">Reference proteome</keyword>
<evidence type="ECO:0000313" key="3">
    <source>
        <dbReference type="Proteomes" id="UP000623269"/>
    </source>
</evidence>
<comment type="caution">
    <text evidence="2">The sequence shown here is derived from an EMBL/GenBank/DDBJ whole genome shotgun (WGS) entry which is preliminary data.</text>
</comment>
<evidence type="ECO:0000313" key="2">
    <source>
        <dbReference type="EMBL" id="MBH1940818.1"/>
    </source>
</evidence>
<proteinExistence type="predicted"/>
<keyword evidence="1" id="KW-0472">Membrane</keyword>
<name>A0A8J7KZR9_9FIRM</name>
<accession>A0A8J7KZR9</accession>
<organism evidence="2 3">
    <name type="scientific">Mobilitalea sibirica</name>
    <dbReference type="NCBI Taxonomy" id="1462919"/>
    <lineage>
        <taxon>Bacteria</taxon>
        <taxon>Bacillati</taxon>
        <taxon>Bacillota</taxon>
        <taxon>Clostridia</taxon>
        <taxon>Lachnospirales</taxon>
        <taxon>Lachnospiraceae</taxon>
        <taxon>Mobilitalea</taxon>
    </lineage>
</organism>
<dbReference type="PROSITE" id="PS51257">
    <property type="entry name" value="PROKAR_LIPOPROTEIN"/>
    <property type="match status" value="1"/>
</dbReference>
<sequence length="254" mass="30041">MINLYNRLRVLYKKVILIVLILLLACVFIRIIINSNSRPRFFLLDELKQLLKDSENIIDYSMEDKVIYGLLSKDGRSDYGDSFVVFEQKDNKVWERSYENDFKDLKPWKIETADIDGNNDIEIMIAVRKTTVLDKTKKNRMFIFQYRNQKLIKKWTGSQIAANWRDFYVEDLVSAPGKELIFIERVAEGSERIRIYQWFDFGFFQLAESEIYNGIKELEIIRDNVLKITHMVGEKEETILLSAKKGQLLELNTQ</sequence>
<protein>
    <submittedName>
        <fullName evidence="2">Uncharacterized protein</fullName>
    </submittedName>
</protein>
<dbReference type="EMBL" id="JAEAGR010000006">
    <property type="protein sequence ID" value="MBH1940818.1"/>
    <property type="molecule type" value="Genomic_DNA"/>
</dbReference>
<feature type="transmembrane region" description="Helical" evidence="1">
    <location>
        <begin position="15"/>
        <end position="33"/>
    </location>
</feature>
<evidence type="ECO:0000256" key="1">
    <source>
        <dbReference type="SAM" id="Phobius"/>
    </source>
</evidence>
<gene>
    <name evidence="2" type="ORF">I5677_07950</name>
</gene>
<reference evidence="2" key="1">
    <citation type="submission" date="2020-12" db="EMBL/GenBank/DDBJ databases">
        <title>M. sibirica DSM 26468T genome.</title>
        <authorList>
            <person name="Thieme N."/>
            <person name="Rettenmaier R."/>
            <person name="Zverlov V."/>
            <person name="Liebl W."/>
        </authorList>
    </citation>
    <scope>NUCLEOTIDE SEQUENCE</scope>
    <source>
        <strain evidence="2">DSM 26468</strain>
    </source>
</reference>
<keyword evidence="1" id="KW-1133">Transmembrane helix</keyword>
<dbReference type="Proteomes" id="UP000623269">
    <property type="component" value="Unassembled WGS sequence"/>
</dbReference>